<evidence type="ECO:0000313" key="4">
    <source>
        <dbReference type="Proteomes" id="UP001203207"/>
    </source>
</evidence>
<organism evidence="3 4">
    <name type="scientific">Natronocalculus amylovorans</name>
    <dbReference type="NCBI Taxonomy" id="2917812"/>
    <lineage>
        <taxon>Archaea</taxon>
        <taxon>Methanobacteriati</taxon>
        <taxon>Methanobacteriota</taxon>
        <taxon>Stenosarchaea group</taxon>
        <taxon>Halobacteria</taxon>
        <taxon>Halobacteriales</taxon>
        <taxon>Haloferacaceae</taxon>
        <taxon>Natronocalculus</taxon>
    </lineage>
</organism>
<sequence>MVDVSLRDFLTSDRLLLALVLFAGIAGSGVARRLFGEAGFDTVGQVVFIMGYGGMVVVLWYGWLRHIDIRGPEDRDSPDTVENSKLYERESEQAEQSR</sequence>
<evidence type="ECO:0000256" key="1">
    <source>
        <dbReference type="SAM" id="MobiDB-lite"/>
    </source>
</evidence>
<feature type="region of interest" description="Disordered" evidence="1">
    <location>
        <begin position="72"/>
        <end position="98"/>
    </location>
</feature>
<feature type="transmembrane region" description="Helical" evidence="2">
    <location>
        <begin position="43"/>
        <end position="63"/>
    </location>
</feature>
<dbReference type="Proteomes" id="UP001203207">
    <property type="component" value="Unassembled WGS sequence"/>
</dbReference>
<keyword evidence="2" id="KW-0812">Transmembrane</keyword>
<gene>
    <name evidence="3" type="ORF">AArcSt2_06440</name>
</gene>
<dbReference type="Pfam" id="PF25959">
    <property type="entry name" value="DUF7996"/>
    <property type="match status" value="1"/>
</dbReference>
<protein>
    <submittedName>
        <fullName evidence="3">Uncharacterized protein</fullName>
    </submittedName>
</protein>
<evidence type="ECO:0000256" key="2">
    <source>
        <dbReference type="SAM" id="Phobius"/>
    </source>
</evidence>
<keyword evidence="2" id="KW-0472">Membrane</keyword>
<reference evidence="3" key="2">
    <citation type="submission" date="2022-02" db="EMBL/GenBank/DDBJ databases">
        <authorList>
            <person name="Elcheninov A.G."/>
            <person name="Sorokin D.Y."/>
            <person name="Kublanov I.V."/>
        </authorList>
    </citation>
    <scope>NUCLEOTIDE SEQUENCE</scope>
    <source>
        <strain evidence="3">AArc-St2</strain>
    </source>
</reference>
<evidence type="ECO:0000313" key="3">
    <source>
        <dbReference type="EMBL" id="MCL9816581.1"/>
    </source>
</evidence>
<proteinExistence type="predicted"/>
<feature type="compositionally biased region" description="Basic and acidic residues" evidence="1">
    <location>
        <begin position="85"/>
        <end position="98"/>
    </location>
</feature>
<dbReference type="EMBL" id="JAKRVX010000002">
    <property type="protein sequence ID" value="MCL9816581.1"/>
    <property type="molecule type" value="Genomic_DNA"/>
</dbReference>
<reference evidence="3" key="1">
    <citation type="journal article" date="2022" name="Syst. Appl. Microbiol.">
        <title>Natronocalculus amylovorans gen. nov., sp. nov., and Natranaeroarchaeum aerophilus sp. nov., dominant culturable amylolytic natronoarchaea from hypersaline soda lakes in southwestern Siberia.</title>
        <authorList>
            <person name="Sorokin D.Y."/>
            <person name="Elcheninov A.G."/>
            <person name="Khizhniak T.V."/>
            <person name="Koenen M."/>
            <person name="Bale N.J."/>
            <person name="Damste J.S.S."/>
            <person name="Kublanov I.V."/>
        </authorList>
    </citation>
    <scope>NUCLEOTIDE SEQUENCE</scope>
    <source>
        <strain evidence="3">AArc-St2</strain>
    </source>
</reference>
<keyword evidence="2" id="KW-1133">Transmembrane helix</keyword>
<dbReference type="RefSeq" id="WP_250583476.1">
    <property type="nucleotide sequence ID" value="NZ_JAKRVX010000002.1"/>
</dbReference>
<name>A0AAE3K824_9EURY</name>
<comment type="caution">
    <text evidence="3">The sequence shown here is derived from an EMBL/GenBank/DDBJ whole genome shotgun (WGS) entry which is preliminary data.</text>
</comment>
<keyword evidence="4" id="KW-1185">Reference proteome</keyword>
<dbReference type="AlphaFoldDB" id="A0AAE3K824"/>
<dbReference type="InterPro" id="IPR058309">
    <property type="entry name" value="DUF7996"/>
</dbReference>
<accession>A0AAE3K824</accession>